<dbReference type="EMBL" id="BAAAUV010000007">
    <property type="protein sequence ID" value="GAA3214448.1"/>
    <property type="molecule type" value="Genomic_DNA"/>
</dbReference>
<keyword evidence="1" id="KW-1133">Transmembrane helix</keyword>
<reference evidence="3" key="1">
    <citation type="journal article" date="2019" name="Int. J. Syst. Evol. Microbiol.">
        <title>The Global Catalogue of Microorganisms (GCM) 10K type strain sequencing project: providing services to taxonomists for standard genome sequencing and annotation.</title>
        <authorList>
            <consortium name="The Broad Institute Genomics Platform"/>
            <consortium name="The Broad Institute Genome Sequencing Center for Infectious Disease"/>
            <person name="Wu L."/>
            <person name="Ma J."/>
        </authorList>
    </citation>
    <scope>NUCLEOTIDE SEQUENCE [LARGE SCALE GENOMIC DNA]</scope>
    <source>
        <strain evidence="3">JCM 9377</strain>
    </source>
</reference>
<feature type="transmembrane region" description="Helical" evidence="1">
    <location>
        <begin position="111"/>
        <end position="130"/>
    </location>
</feature>
<organism evidence="2 3">
    <name type="scientific">Actinocorallia longicatena</name>
    <dbReference type="NCBI Taxonomy" id="111803"/>
    <lineage>
        <taxon>Bacteria</taxon>
        <taxon>Bacillati</taxon>
        <taxon>Actinomycetota</taxon>
        <taxon>Actinomycetes</taxon>
        <taxon>Streptosporangiales</taxon>
        <taxon>Thermomonosporaceae</taxon>
        <taxon>Actinocorallia</taxon>
    </lineage>
</organism>
<evidence type="ECO:0000313" key="2">
    <source>
        <dbReference type="EMBL" id="GAA3214448.1"/>
    </source>
</evidence>
<dbReference type="RefSeq" id="WP_344829264.1">
    <property type="nucleotide sequence ID" value="NZ_BAAAUV010000007.1"/>
</dbReference>
<dbReference type="InterPro" id="IPR021215">
    <property type="entry name" value="DUF2752"/>
</dbReference>
<dbReference type="Proteomes" id="UP001501237">
    <property type="component" value="Unassembled WGS sequence"/>
</dbReference>
<keyword evidence="1" id="KW-0472">Membrane</keyword>
<protein>
    <recommendedName>
        <fullName evidence="4">DUF2752 domain-containing protein</fullName>
    </recommendedName>
</protein>
<evidence type="ECO:0008006" key="4">
    <source>
        <dbReference type="Google" id="ProtNLM"/>
    </source>
</evidence>
<keyword evidence="1" id="KW-0812">Transmembrane</keyword>
<accession>A0ABP6QAW8</accession>
<sequence length="131" mass="13975">MEAFMTGVMALRRRPRFEVAGRVALMTAAALAVALAHRVGDPGILCPVRRFTGIPCPFCGGTTVFIELGSGHPVRALAANPLVFVGAFVFAFAPLGPAARWWALKNRTRNGILTLAIATSGIWQLARFGIL</sequence>
<evidence type="ECO:0000256" key="1">
    <source>
        <dbReference type="SAM" id="Phobius"/>
    </source>
</evidence>
<gene>
    <name evidence="2" type="ORF">GCM10010468_35220</name>
</gene>
<comment type="caution">
    <text evidence="2">The sequence shown here is derived from an EMBL/GenBank/DDBJ whole genome shotgun (WGS) entry which is preliminary data.</text>
</comment>
<evidence type="ECO:0000313" key="3">
    <source>
        <dbReference type="Proteomes" id="UP001501237"/>
    </source>
</evidence>
<keyword evidence="3" id="KW-1185">Reference proteome</keyword>
<name>A0ABP6QAW8_9ACTN</name>
<dbReference type="Pfam" id="PF10825">
    <property type="entry name" value="DUF2752"/>
    <property type="match status" value="1"/>
</dbReference>
<feature type="transmembrane region" description="Helical" evidence="1">
    <location>
        <begin position="78"/>
        <end position="99"/>
    </location>
</feature>
<proteinExistence type="predicted"/>